<feature type="transmembrane region" description="Helical" evidence="1">
    <location>
        <begin position="6"/>
        <end position="22"/>
    </location>
</feature>
<gene>
    <name evidence="2" type="ORF">BGX16_2355</name>
</gene>
<dbReference type="Gene3D" id="3.30.110.170">
    <property type="entry name" value="Protein of unknown function (DUF541), domain 1"/>
    <property type="match status" value="1"/>
</dbReference>
<dbReference type="InterPro" id="IPR052022">
    <property type="entry name" value="26kDa_periplasmic_antigen"/>
</dbReference>
<reference evidence="2 3" key="1">
    <citation type="submission" date="2017-11" db="EMBL/GenBank/DDBJ databases">
        <title>Animal gut microbial communities from fecal samples from Wisconsin, USA.</title>
        <authorList>
            <person name="Neumann A."/>
        </authorList>
    </citation>
    <scope>NUCLEOTIDE SEQUENCE [LARGE SCALE GENOMIC DNA]</scope>
    <source>
        <strain evidence="2 3">UWS3</strain>
    </source>
</reference>
<proteinExistence type="predicted"/>
<name>A0A2M9A9F8_9BACT</name>
<dbReference type="Proteomes" id="UP000231134">
    <property type="component" value="Unassembled WGS sequence"/>
</dbReference>
<evidence type="ECO:0000313" key="3">
    <source>
        <dbReference type="Proteomes" id="UP000231134"/>
    </source>
</evidence>
<protein>
    <submittedName>
        <fullName evidence="2">Uncharacterized protein YggE</fullName>
    </submittedName>
</protein>
<dbReference type="PANTHER" id="PTHR34387">
    <property type="entry name" value="SLR1258 PROTEIN"/>
    <property type="match status" value="1"/>
</dbReference>
<dbReference type="GO" id="GO:0006974">
    <property type="term" value="P:DNA damage response"/>
    <property type="evidence" value="ECO:0007669"/>
    <property type="project" value="TreeGrafter"/>
</dbReference>
<dbReference type="Gene3D" id="3.30.70.2970">
    <property type="entry name" value="Protein of unknown function (DUF541), domain 2"/>
    <property type="match status" value="1"/>
</dbReference>
<dbReference type="InterPro" id="IPR007497">
    <property type="entry name" value="SIMPL/DUF541"/>
</dbReference>
<dbReference type="Pfam" id="PF04402">
    <property type="entry name" value="SIMPL"/>
    <property type="match status" value="2"/>
</dbReference>
<keyword evidence="1" id="KW-0472">Membrane</keyword>
<organism evidence="2 3">
    <name type="scientific">Hallerella succinigenes</name>
    <dbReference type="NCBI Taxonomy" id="1896222"/>
    <lineage>
        <taxon>Bacteria</taxon>
        <taxon>Pseudomonadati</taxon>
        <taxon>Fibrobacterota</taxon>
        <taxon>Fibrobacteria</taxon>
        <taxon>Fibrobacterales</taxon>
        <taxon>Fibrobacteraceae</taxon>
        <taxon>Hallerella</taxon>
    </lineage>
</organism>
<dbReference type="AlphaFoldDB" id="A0A2M9A9F8"/>
<accession>A0A2M9A9F8</accession>
<evidence type="ECO:0000256" key="1">
    <source>
        <dbReference type="SAM" id="Phobius"/>
    </source>
</evidence>
<keyword evidence="3" id="KW-1185">Reference proteome</keyword>
<keyword evidence="1" id="KW-0812">Transmembrane</keyword>
<evidence type="ECO:0000313" key="2">
    <source>
        <dbReference type="EMBL" id="PJJ42330.1"/>
    </source>
</evidence>
<keyword evidence="1" id="KW-1133">Transmembrane helix</keyword>
<dbReference type="PANTHER" id="PTHR34387:SF2">
    <property type="entry name" value="SLR1258 PROTEIN"/>
    <property type="match status" value="1"/>
</dbReference>
<comment type="caution">
    <text evidence="2">The sequence shown here is derived from an EMBL/GenBank/DDBJ whole genome shotgun (WGS) entry which is preliminary data.</text>
</comment>
<dbReference type="RefSeq" id="WP_198514918.1">
    <property type="nucleotide sequence ID" value="NZ_PGEX01000001.1"/>
</dbReference>
<sequence>MGNKVSIAAFIILAFVCAMLVFNRGDSKKGIKPTASGNAEKTPSIHVSVSEEKNFVANEYRLVFNVELYGKNKEKLFKDMDVRRSQIFEYAKSMGISEENVEQNSLQVEKPWNYLKTQKFVARQNFKISVSSKESADSLSELLSVIPDVEILQTNALLKDEDSLQAAIVKKACEKALLQADHYAEGVGEKTGKVLFVRGDVESSKFNMADSVSLGVDMDLSMSIANSDDGNAKSFLAVEATVERRYPADEFLGSFSLECVEKDKQALYRKMDEKSQSVIAQIKTLGIPESNISVQRMSLKKKWEYEDGGRRFMGYEAIQEIHVKTDSKELATALIDLLAPNADLQCNGTFPLLKKRQLLEAQVILKSGEKALAKAKLFADGLDMKLGKTQQVSDGSSMYEGITVLGDARAKSYDTMLLGGGSSRNVIADSVEVKASTNLVVELN</sequence>
<dbReference type="EMBL" id="PGEX01000001">
    <property type="protein sequence ID" value="PJJ42330.1"/>
    <property type="molecule type" value="Genomic_DNA"/>
</dbReference>